<keyword evidence="5" id="KW-0812">Transmembrane</keyword>
<evidence type="ECO:0000313" key="6">
    <source>
        <dbReference type="EMBL" id="MCL7022470.1"/>
    </source>
</evidence>
<dbReference type="GO" id="GO:0050832">
    <property type="term" value="P:defense response to fungus"/>
    <property type="evidence" value="ECO:0007669"/>
    <property type="project" value="UniProtKB-KW"/>
</dbReference>
<comment type="caution">
    <text evidence="6">The sequence shown here is derived from an EMBL/GenBank/DDBJ whole genome shotgun (WGS) entry which is preliminary data.</text>
</comment>
<dbReference type="AlphaFoldDB" id="A0AA41RRT3"/>
<keyword evidence="5" id="KW-1133">Transmembrane helix</keyword>
<dbReference type="GO" id="GO:0031640">
    <property type="term" value="P:killing of cells of another organism"/>
    <property type="evidence" value="ECO:0007669"/>
    <property type="project" value="UniProtKB-KW"/>
</dbReference>
<dbReference type="EMBL" id="JAJJMA010011410">
    <property type="protein sequence ID" value="MCL7022470.1"/>
    <property type="molecule type" value="Genomic_DNA"/>
</dbReference>
<keyword evidence="2" id="KW-0929">Antimicrobial</keyword>
<comment type="similarity">
    <text evidence="1">Belongs to the DEFL family.</text>
</comment>
<keyword evidence="4" id="KW-0611">Plant defense</keyword>
<sequence>MASFNQFLVAHIVVLIFGLILVLSSGSRIMDYNDGDCLWMHPCQNDKNCDSQCSNIGGICVPDPYSSQQPQVNICCCFK</sequence>
<organism evidence="6 7">
    <name type="scientific">Papaver nudicaule</name>
    <name type="common">Iceland poppy</name>
    <dbReference type="NCBI Taxonomy" id="74823"/>
    <lineage>
        <taxon>Eukaryota</taxon>
        <taxon>Viridiplantae</taxon>
        <taxon>Streptophyta</taxon>
        <taxon>Embryophyta</taxon>
        <taxon>Tracheophyta</taxon>
        <taxon>Spermatophyta</taxon>
        <taxon>Magnoliopsida</taxon>
        <taxon>Ranunculales</taxon>
        <taxon>Papaveraceae</taxon>
        <taxon>Papaveroideae</taxon>
        <taxon>Papaver</taxon>
    </lineage>
</organism>
<reference evidence="6" key="1">
    <citation type="submission" date="2022-03" db="EMBL/GenBank/DDBJ databases">
        <title>A functionally conserved STORR gene fusion in Papaver species that diverged 16.8 million years ago.</title>
        <authorList>
            <person name="Catania T."/>
        </authorList>
    </citation>
    <scope>NUCLEOTIDE SEQUENCE</scope>
    <source>
        <strain evidence="6">S-191538</strain>
    </source>
</reference>
<accession>A0AA41RRT3</accession>
<gene>
    <name evidence="6" type="ORF">MKW94_019606</name>
</gene>
<keyword evidence="3" id="KW-0295">Fungicide</keyword>
<evidence type="ECO:0000256" key="4">
    <source>
        <dbReference type="ARBA" id="ARBA00022821"/>
    </source>
</evidence>
<evidence type="ECO:0000313" key="7">
    <source>
        <dbReference type="Proteomes" id="UP001177140"/>
    </source>
</evidence>
<proteinExistence type="inferred from homology"/>
<evidence type="ECO:0000256" key="2">
    <source>
        <dbReference type="ARBA" id="ARBA00022529"/>
    </source>
</evidence>
<keyword evidence="5" id="KW-0472">Membrane</keyword>
<dbReference type="Pfam" id="PF25052">
    <property type="entry name" value="AtDEF-like"/>
    <property type="match status" value="1"/>
</dbReference>
<evidence type="ECO:0000256" key="3">
    <source>
        <dbReference type="ARBA" id="ARBA00022577"/>
    </source>
</evidence>
<dbReference type="Proteomes" id="UP001177140">
    <property type="component" value="Unassembled WGS sequence"/>
</dbReference>
<evidence type="ECO:0000256" key="5">
    <source>
        <dbReference type="SAM" id="Phobius"/>
    </source>
</evidence>
<evidence type="ECO:0000256" key="1">
    <source>
        <dbReference type="ARBA" id="ARBA00006722"/>
    </source>
</evidence>
<keyword evidence="7" id="KW-1185">Reference proteome</keyword>
<dbReference type="InterPro" id="IPR010851">
    <property type="entry name" value="DEFL"/>
</dbReference>
<feature type="transmembrane region" description="Helical" evidence="5">
    <location>
        <begin position="6"/>
        <end position="23"/>
    </location>
</feature>
<protein>
    <submittedName>
        <fullName evidence="6">Uncharacterized protein</fullName>
    </submittedName>
</protein>
<name>A0AA41RRT3_PAPNU</name>